<protein>
    <submittedName>
        <fullName evidence="1">Uncharacterized protein</fullName>
    </submittedName>
</protein>
<accession>A0A1L9PM24</accession>
<dbReference type="VEuPathDB" id="FungiDB:ASPVEDRAFT_678920"/>
<gene>
    <name evidence="1" type="ORF">ASPVEDRAFT_678920</name>
</gene>
<dbReference type="GeneID" id="63731480"/>
<keyword evidence="2" id="KW-1185">Reference proteome</keyword>
<dbReference type="RefSeq" id="XP_040668284.1">
    <property type="nucleotide sequence ID" value="XM_040815969.1"/>
</dbReference>
<organism evidence="1 2">
    <name type="scientific">Aspergillus versicolor CBS 583.65</name>
    <dbReference type="NCBI Taxonomy" id="1036611"/>
    <lineage>
        <taxon>Eukaryota</taxon>
        <taxon>Fungi</taxon>
        <taxon>Dikarya</taxon>
        <taxon>Ascomycota</taxon>
        <taxon>Pezizomycotina</taxon>
        <taxon>Eurotiomycetes</taxon>
        <taxon>Eurotiomycetidae</taxon>
        <taxon>Eurotiales</taxon>
        <taxon>Aspergillaceae</taxon>
        <taxon>Aspergillus</taxon>
        <taxon>Aspergillus subgen. Nidulantes</taxon>
    </lineage>
</organism>
<dbReference type="EMBL" id="KV878129">
    <property type="protein sequence ID" value="OJJ02522.1"/>
    <property type="molecule type" value="Genomic_DNA"/>
</dbReference>
<name>A0A1L9PM24_ASPVE</name>
<dbReference type="Proteomes" id="UP000184073">
    <property type="component" value="Unassembled WGS sequence"/>
</dbReference>
<sequence>MESSPAPPFFALFVPFVAFHDLFRSSVSILSFACVVDLPFFFYLPTSPSLPSLSLPLAPPFSYLSLSYLPPLFTLGSLVAA</sequence>
<dbReference type="AlphaFoldDB" id="A0A1L9PM24"/>
<evidence type="ECO:0000313" key="1">
    <source>
        <dbReference type="EMBL" id="OJJ02522.1"/>
    </source>
</evidence>
<proteinExistence type="predicted"/>
<evidence type="ECO:0000313" key="2">
    <source>
        <dbReference type="Proteomes" id="UP000184073"/>
    </source>
</evidence>
<reference evidence="2" key="1">
    <citation type="journal article" date="2017" name="Genome Biol.">
        <title>Comparative genomics reveals high biological diversity and specific adaptations in the industrially and medically important fungal genus Aspergillus.</title>
        <authorList>
            <person name="de Vries R.P."/>
            <person name="Riley R."/>
            <person name="Wiebenga A."/>
            <person name="Aguilar-Osorio G."/>
            <person name="Amillis S."/>
            <person name="Uchima C.A."/>
            <person name="Anderluh G."/>
            <person name="Asadollahi M."/>
            <person name="Askin M."/>
            <person name="Barry K."/>
            <person name="Battaglia E."/>
            <person name="Bayram O."/>
            <person name="Benocci T."/>
            <person name="Braus-Stromeyer S.A."/>
            <person name="Caldana C."/>
            <person name="Canovas D."/>
            <person name="Cerqueira G.C."/>
            <person name="Chen F."/>
            <person name="Chen W."/>
            <person name="Choi C."/>
            <person name="Clum A."/>
            <person name="Dos Santos R.A."/>
            <person name="Damasio A.R."/>
            <person name="Diallinas G."/>
            <person name="Emri T."/>
            <person name="Fekete E."/>
            <person name="Flipphi M."/>
            <person name="Freyberg S."/>
            <person name="Gallo A."/>
            <person name="Gournas C."/>
            <person name="Habgood R."/>
            <person name="Hainaut M."/>
            <person name="Harispe M.L."/>
            <person name="Henrissat B."/>
            <person name="Hilden K.S."/>
            <person name="Hope R."/>
            <person name="Hossain A."/>
            <person name="Karabika E."/>
            <person name="Karaffa L."/>
            <person name="Karanyi Z."/>
            <person name="Krasevec N."/>
            <person name="Kuo A."/>
            <person name="Kusch H."/>
            <person name="LaButti K."/>
            <person name="Lagendijk E.L."/>
            <person name="Lapidus A."/>
            <person name="Levasseur A."/>
            <person name="Lindquist E."/>
            <person name="Lipzen A."/>
            <person name="Logrieco A.F."/>
            <person name="MacCabe A."/>
            <person name="Maekelae M.R."/>
            <person name="Malavazi I."/>
            <person name="Melin P."/>
            <person name="Meyer V."/>
            <person name="Mielnichuk N."/>
            <person name="Miskei M."/>
            <person name="Molnar A.P."/>
            <person name="Mule G."/>
            <person name="Ngan C.Y."/>
            <person name="Orejas M."/>
            <person name="Orosz E."/>
            <person name="Ouedraogo J.P."/>
            <person name="Overkamp K.M."/>
            <person name="Park H.-S."/>
            <person name="Perrone G."/>
            <person name="Piumi F."/>
            <person name="Punt P.J."/>
            <person name="Ram A.F."/>
            <person name="Ramon A."/>
            <person name="Rauscher S."/>
            <person name="Record E."/>
            <person name="Riano-Pachon D.M."/>
            <person name="Robert V."/>
            <person name="Roehrig J."/>
            <person name="Ruller R."/>
            <person name="Salamov A."/>
            <person name="Salih N.S."/>
            <person name="Samson R.A."/>
            <person name="Sandor E."/>
            <person name="Sanguinetti M."/>
            <person name="Schuetze T."/>
            <person name="Sepcic K."/>
            <person name="Shelest E."/>
            <person name="Sherlock G."/>
            <person name="Sophianopoulou V."/>
            <person name="Squina F.M."/>
            <person name="Sun H."/>
            <person name="Susca A."/>
            <person name="Todd R.B."/>
            <person name="Tsang A."/>
            <person name="Unkles S.E."/>
            <person name="van de Wiele N."/>
            <person name="van Rossen-Uffink D."/>
            <person name="Oliveira J.V."/>
            <person name="Vesth T.C."/>
            <person name="Visser J."/>
            <person name="Yu J.-H."/>
            <person name="Zhou M."/>
            <person name="Andersen M.R."/>
            <person name="Archer D.B."/>
            <person name="Baker S.E."/>
            <person name="Benoit I."/>
            <person name="Brakhage A.A."/>
            <person name="Braus G.H."/>
            <person name="Fischer R."/>
            <person name="Frisvad J.C."/>
            <person name="Goldman G.H."/>
            <person name="Houbraken J."/>
            <person name="Oakley B."/>
            <person name="Pocsi I."/>
            <person name="Scazzocchio C."/>
            <person name="Seiboth B."/>
            <person name="vanKuyk P.A."/>
            <person name="Wortman J."/>
            <person name="Dyer P.S."/>
            <person name="Grigoriev I.V."/>
        </authorList>
    </citation>
    <scope>NUCLEOTIDE SEQUENCE [LARGE SCALE GENOMIC DNA]</scope>
    <source>
        <strain evidence="2">CBS 583.65</strain>
    </source>
</reference>